<proteinExistence type="predicted"/>
<evidence type="ECO:0000313" key="3">
    <source>
        <dbReference type="EMBL" id="OTF94525.1"/>
    </source>
</evidence>
<accession>A0A251S8D2</accession>
<dbReference type="STRING" id="4232.A0A251S8D2"/>
<dbReference type="PANTHER" id="PTHR48045:SF27">
    <property type="entry name" value="TRANS-ZEATIN O-BETA-D-GLUCOSYLTRANSFERASE"/>
    <property type="match status" value="1"/>
</dbReference>
<dbReference type="OMA" id="RPRAKWI"/>
<gene>
    <name evidence="3" type="primary">UGT74D1</name>
    <name evidence="3" type="ORF">HannXRQ_Chr15g0473041</name>
    <name evidence="2" type="ORF">HanXRQr2_Chr15g0684201</name>
</gene>
<dbReference type="Pfam" id="PF00201">
    <property type="entry name" value="UDPGT"/>
    <property type="match status" value="1"/>
</dbReference>
<dbReference type="InterPro" id="IPR002213">
    <property type="entry name" value="UDP_glucos_trans"/>
</dbReference>
<reference evidence="3" key="2">
    <citation type="submission" date="2017-02" db="EMBL/GenBank/DDBJ databases">
        <title>Sunflower complete genome.</title>
        <authorList>
            <person name="Langlade N."/>
            <person name="Munos S."/>
        </authorList>
    </citation>
    <scope>NUCLEOTIDE SEQUENCE [LARGE SCALE GENOMIC DNA]</scope>
    <source>
        <tissue evidence="3">Leaves</tissue>
    </source>
</reference>
<dbReference type="FunFam" id="3.40.50.2000:FF:000061">
    <property type="entry name" value="UDP-glycosyltransferase 83A1"/>
    <property type="match status" value="1"/>
</dbReference>
<evidence type="ECO:0000256" key="1">
    <source>
        <dbReference type="ARBA" id="ARBA00022679"/>
    </source>
</evidence>
<dbReference type="AlphaFoldDB" id="A0A251S8D2"/>
<dbReference type="Gramene" id="mRNA:HanXRQr2_Chr15g0684201">
    <property type="protein sequence ID" value="mRNA:HanXRQr2_Chr15g0684201"/>
    <property type="gene ID" value="HanXRQr2_Chr15g0684201"/>
</dbReference>
<protein>
    <submittedName>
        <fullName evidence="3">Putative UDP-glucosyl transferase 74D1</fullName>
    </submittedName>
    <submittedName>
        <fullName evidence="2">UDP-glucuronosyl/UDP-glucosyltransferase</fullName>
    </submittedName>
</protein>
<name>A0A251S8D2_HELAN</name>
<dbReference type="CDD" id="cd03784">
    <property type="entry name" value="GT1_Gtf-like"/>
    <property type="match status" value="1"/>
</dbReference>
<evidence type="ECO:0000313" key="2">
    <source>
        <dbReference type="EMBL" id="KAF5763764.1"/>
    </source>
</evidence>
<reference evidence="2 4" key="1">
    <citation type="journal article" date="2017" name="Nature">
        <title>The sunflower genome provides insights into oil metabolism, flowering and Asterid evolution.</title>
        <authorList>
            <person name="Badouin H."/>
            <person name="Gouzy J."/>
            <person name="Grassa C.J."/>
            <person name="Murat F."/>
            <person name="Staton S.E."/>
            <person name="Cottret L."/>
            <person name="Lelandais-Briere C."/>
            <person name="Owens G.L."/>
            <person name="Carrere S."/>
            <person name="Mayjonade B."/>
            <person name="Legrand L."/>
            <person name="Gill N."/>
            <person name="Kane N.C."/>
            <person name="Bowers J.E."/>
            <person name="Hubner S."/>
            <person name="Bellec A."/>
            <person name="Berard A."/>
            <person name="Berges H."/>
            <person name="Blanchet N."/>
            <person name="Boniface M.C."/>
            <person name="Brunel D."/>
            <person name="Catrice O."/>
            <person name="Chaidir N."/>
            <person name="Claudel C."/>
            <person name="Donnadieu C."/>
            <person name="Faraut T."/>
            <person name="Fievet G."/>
            <person name="Helmstetter N."/>
            <person name="King M."/>
            <person name="Knapp S.J."/>
            <person name="Lai Z."/>
            <person name="Le Paslier M.C."/>
            <person name="Lippi Y."/>
            <person name="Lorenzon L."/>
            <person name="Mandel J.R."/>
            <person name="Marage G."/>
            <person name="Marchand G."/>
            <person name="Marquand E."/>
            <person name="Bret-Mestries E."/>
            <person name="Morien E."/>
            <person name="Nambeesan S."/>
            <person name="Nguyen T."/>
            <person name="Pegot-Espagnet P."/>
            <person name="Pouilly N."/>
            <person name="Raftis F."/>
            <person name="Sallet E."/>
            <person name="Schiex T."/>
            <person name="Thomas J."/>
            <person name="Vandecasteele C."/>
            <person name="Vares D."/>
            <person name="Vear F."/>
            <person name="Vautrin S."/>
            <person name="Crespi M."/>
            <person name="Mangin B."/>
            <person name="Burke J.M."/>
            <person name="Salse J."/>
            <person name="Munos S."/>
            <person name="Vincourt P."/>
            <person name="Rieseberg L.H."/>
            <person name="Langlade N.B."/>
        </authorList>
    </citation>
    <scope>NUCLEOTIDE SEQUENCE [LARGE SCALE GENOMIC DNA]</scope>
    <source>
        <strain evidence="4">cv. SF193</strain>
        <tissue evidence="2">Leaves</tissue>
    </source>
</reference>
<organism evidence="3 4">
    <name type="scientific">Helianthus annuus</name>
    <name type="common">Common sunflower</name>
    <dbReference type="NCBI Taxonomy" id="4232"/>
    <lineage>
        <taxon>Eukaryota</taxon>
        <taxon>Viridiplantae</taxon>
        <taxon>Streptophyta</taxon>
        <taxon>Embryophyta</taxon>
        <taxon>Tracheophyta</taxon>
        <taxon>Spermatophyta</taxon>
        <taxon>Magnoliopsida</taxon>
        <taxon>eudicotyledons</taxon>
        <taxon>Gunneridae</taxon>
        <taxon>Pentapetalae</taxon>
        <taxon>asterids</taxon>
        <taxon>campanulids</taxon>
        <taxon>Asterales</taxon>
        <taxon>Asteraceae</taxon>
        <taxon>Asteroideae</taxon>
        <taxon>Heliantheae alliance</taxon>
        <taxon>Heliantheae</taxon>
        <taxon>Helianthus</taxon>
    </lineage>
</organism>
<dbReference type="InParanoid" id="A0A251S8D2"/>
<dbReference type="Proteomes" id="UP000215914">
    <property type="component" value="Chromosome 15"/>
</dbReference>
<dbReference type="FunFam" id="3.40.50.2000:FF:000108">
    <property type="entry name" value="UDP-glycosyltransferase 83A1"/>
    <property type="match status" value="1"/>
</dbReference>
<evidence type="ECO:0000313" key="4">
    <source>
        <dbReference type="Proteomes" id="UP000215914"/>
    </source>
</evidence>
<sequence length="490" mass="54878">MVKPHVLLLPGPAQGHVIPAIELGQRLIKQGSKVTLINTEATHKVITTNWLENDGCENLMQMVSIPDGLEAWEDRNEFGKLMESMEKSMPTKLEQLIETINKQDDNKVTCLIADFWMSWSLRVAKNKGIGRVTFFPASTATQATMLSIPKLIDDGFINKNGIPRNSEMIRLTEGMPPIKPENLLWLRFIDSTSNEVHFQDHVRLIESTKITEWFICNSSVELEPAAFSLFPELLPIGPLLASNRLADQAGHFWAEDSTCLAWLDQQPACSVLYIAFGSFATINQTQFEELALGLELTNRPFLWVVRPGLTMETTTTFPDGYMDRVGSRGKIVSWAPQQKVLAHPSVACFMTHCGWNSTLEGVINGLTFLCWPYFIDQPYNETYICDVWKIGLRLKEDKAGIITQEGIKSKVEQLLSDKTFKSKAVDLQEKVASSVAEGGSSHANLTRFNDWIHGKDANTCRSLFAEDYEPKPCYTNLLASAESKLASKPS</sequence>
<keyword evidence="1 3" id="KW-0808">Transferase</keyword>
<dbReference type="GO" id="GO:0008194">
    <property type="term" value="F:UDP-glycosyltransferase activity"/>
    <property type="evidence" value="ECO:0000318"/>
    <property type="project" value="GO_Central"/>
</dbReference>
<dbReference type="Gene3D" id="3.40.50.2000">
    <property type="entry name" value="Glycogen Phosphorylase B"/>
    <property type="match status" value="2"/>
</dbReference>
<dbReference type="EMBL" id="MNCJ02000330">
    <property type="protein sequence ID" value="KAF5763764.1"/>
    <property type="molecule type" value="Genomic_DNA"/>
</dbReference>
<dbReference type="EMBL" id="CM007904">
    <property type="protein sequence ID" value="OTF94525.1"/>
    <property type="molecule type" value="Genomic_DNA"/>
</dbReference>
<dbReference type="SUPFAM" id="SSF53756">
    <property type="entry name" value="UDP-Glycosyltransferase/glycogen phosphorylase"/>
    <property type="match status" value="1"/>
</dbReference>
<keyword evidence="4" id="KW-1185">Reference proteome</keyword>
<dbReference type="PANTHER" id="PTHR48045">
    <property type="entry name" value="UDP-GLYCOSYLTRANSFERASE 72B1"/>
    <property type="match status" value="1"/>
</dbReference>
<reference evidence="2" key="3">
    <citation type="submission" date="2020-06" db="EMBL/GenBank/DDBJ databases">
        <title>Helianthus annuus Genome sequencing and assembly Release 2.</title>
        <authorList>
            <person name="Gouzy J."/>
            <person name="Langlade N."/>
            <person name="Munos S."/>
        </authorList>
    </citation>
    <scope>NUCLEOTIDE SEQUENCE</scope>
    <source>
        <tissue evidence="2">Leaves</tissue>
    </source>
</reference>